<keyword evidence="5" id="KW-0021">Allosteric enzyme</keyword>
<evidence type="ECO:0000256" key="6">
    <source>
        <dbReference type="ARBA" id="ARBA00022636"/>
    </source>
</evidence>
<evidence type="ECO:0000259" key="14">
    <source>
        <dbReference type="PROSITE" id="PS51063"/>
    </source>
</evidence>
<protein>
    <recommendedName>
        <fullName evidence="3">CRP-like protein Clp</fullName>
    </recommendedName>
    <alternativeName>
        <fullName evidence="12">Catabolite activation-like protein</fullName>
    </alternativeName>
</protein>
<name>A0A1G6Y9W9_9GAMM</name>
<dbReference type="Proteomes" id="UP000199603">
    <property type="component" value="Unassembled WGS sequence"/>
</dbReference>
<evidence type="ECO:0000256" key="7">
    <source>
        <dbReference type="ARBA" id="ARBA00023015"/>
    </source>
</evidence>
<dbReference type="InterPro" id="IPR000595">
    <property type="entry name" value="cNMP-bd_dom"/>
</dbReference>
<sequence length="232" mass="25988">MVPSSFSLQTALKRQLTPPSLAPEPIHIERFLAHCHRRRYPARADVFRPGDPAGTMYYVVQGSLSVMTEEEDGRELVLSYLNPGDFVGETGVFVAAPQREVLLRTRTACELAEIGYERLHALFAGPLAEECPRLLYAIGAQLTKRLMHTSRKASRLAFMDVTSRISSTLLDLCEEPDAMSHPQGTQIRVSRQELARIVGCSREMAGRVLKQLEEQGVLHARGKTVVVYRQDR</sequence>
<evidence type="ECO:0000256" key="5">
    <source>
        <dbReference type="ARBA" id="ARBA00022533"/>
    </source>
</evidence>
<dbReference type="GO" id="GO:0003700">
    <property type="term" value="F:DNA-binding transcription factor activity"/>
    <property type="evidence" value="ECO:0007669"/>
    <property type="project" value="InterPro"/>
</dbReference>
<keyword evidence="10" id="KW-0010">Activator</keyword>
<dbReference type="SMART" id="SM00419">
    <property type="entry name" value="HTH_CRP"/>
    <property type="match status" value="1"/>
</dbReference>
<evidence type="ECO:0000259" key="13">
    <source>
        <dbReference type="PROSITE" id="PS50042"/>
    </source>
</evidence>
<dbReference type="InterPro" id="IPR036390">
    <property type="entry name" value="WH_DNA-bd_sf"/>
</dbReference>
<dbReference type="GO" id="GO:0003824">
    <property type="term" value="F:catalytic activity"/>
    <property type="evidence" value="ECO:0007669"/>
    <property type="project" value="UniProtKB-KW"/>
</dbReference>
<dbReference type="PROSITE" id="PS00042">
    <property type="entry name" value="HTH_CRP_1"/>
    <property type="match status" value="1"/>
</dbReference>
<feature type="domain" description="HTH crp-type" evidence="14">
    <location>
        <begin position="159"/>
        <end position="231"/>
    </location>
</feature>
<dbReference type="InterPro" id="IPR036388">
    <property type="entry name" value="WH-like_DNA-bd_sf"/>
</dbReference>
<evidence type="ECO:0000256" key="1">
    <source>
        <dbReference type="ARBA" id="ARBA00004496"/>
    </source>
</evidence>
<dbReference type="STRING" id="265719.SAMN04488509_10914"/>
<keyword evidence="4" id="KW-0678">Repressor</keyword>
<dbReference type="SUPFAM" id="SSF46785">
    <property type="entry name" value="Winged helix' DNA-binding domain"/>
    <property type="match status" value="1"/>
</dbReference>
<dbReference type="InterPro" id="IPR018335">
    <property type="entry name" value="Tscrpt_reg_HTH_Crp-type_CS"/>
</dbReference>
<evidence type="ECO:0000256" key="3">
    <source>
        <dbReference type="ARBA" id="ARBA00020769"/>
    </source>
</evidence>
<dbReference type="AlphaFoldDB" id="A0A1G6Y9W9"/>
<dbReference type="SMART" id="SM00100">
    <property type="entry name" value="cNMP"/>
    <property type="match status" value="1"/>
</dbReference>
<gene>
    <name evidence="15" type="ORF">SAMN04488509_10914</name>
</gene>
<evidence type="ECO:0000256" key="11">
    <source>
        <dbReference type="ARBA" id="ARBA00023163"/>
    </source>
</evidence>
<dbReference type="PROSITE" id="PS51063">
    <property type="entry name" value="HTH_CRP_2"/>
    <property type="match status" value="1"/>
</dbReference>
<dbReference type="PANTHER" id="PTHR24567">
    <property type="entry name" value="CRP FAMILY TRANSCRIPTIONAL REGULATORY PROTEIN"/>
    <property type="match status" value="1"/>
</dbReference>
<dbReference type="NCBIfam" id="NF008732">
    <property type="entry name" value="PRK11753.1"/>
    <property type="match status" value="1"/>
</dbReference>
<dbReference type="GO" id="GO:0005829">
    <property type="term" value="C:cytosol"/>
    <property type="evidence" value="ECO:0007669"/>
    <property type="project" value="TreeGrafter"/>
</dbReference>
<dbReference type="SUPFAM" id="SSF51206">
    <property type="entry name" value="cAMP-binding domain-like"/>
    <property type="match status" value="1"/>
</dbReference>
<evidence type="ECO:0000256" key="4">
    <source>
        <dbReference type="ARBA" id="ARBA00022491"/>
    </source>
</evidence>
<dbReference type="InterPro" id="IPR050397">
    <property type="entry name" value="Env_Response_Regulators"/>
</dbReference>
<dbReference type="InterPro" id="IPR018490">
    <property type="entry name" value="cNMP-bd_dom_sf"/>
</dbReference>
<keyword evidence="8" id="KW-0843">Virulence</keyword>
<feature type="domain" description="Cyclic nucleotide-binding" evidence="13">
    <location>
        <begin position="38"/>
        <end position="123"/>
    </location>
</feature>
<dbReference type="RefSeq" id="WP_091243653.1">
    <property type="nucleotide sequence ID" value="NZ_FNAG01000009.1"/>
</dbReference>
<evidence type="ECO:0000313" key="16">
    <source>
        <dbReference type="Proteomes" id="UP000199603"/>
    </source>
</evidence>
<accession>A0A1G6Y9W9</accession>
<evidence type="ECO:0000256" key="2">
    <source>
        <dbReference type="ARBA" id="ARBA00011738"/>
    </source>
</evidence>
<proteinExistence type="predicted"/>
<evidence type="ECO:0000256" key="12">
    <source>
        <dbReference type="ARBA" id="ARBA00031697"/>
    </source>
</evidence>
<keyword evidence="9" id="KW-0238">DNA-binding</keyword>
<dbReference type="EMBL" id="FNAG01000009">
    <property type="protein sequence ID" value="SDD86375.1"/>
    <property type="molecule type" value="Genomic_DNA"/>
</dbReference>
<evidence type="ECO:0000256" key="10">
    <source>
        <dbReference type="ARBA" id="ARBA00023159"/>
    </source>
</evidence>
<keyword evidence="15" id="KW-0675">Receptor</keyword>
<dbReference type="GO" id="GO:0003677">
    <property type="term" value="F:DNA binding"/>
    <property type="evidence" value="ECO:0007669"/>
    <property type="project" value="UniProtKB-KW"/>
</dbReference>
<dbReference type="PRINTS" id="PR00034">
    <property type="entry name" value="HTHCRP"/>
</dbReference>
<organism evidence="15 16">
    <name type="scientific">Aquimonas voraii</name>
    <dbReference type="NCBI Taxonomy" id="265719"/>
    <lineage>
        <taxon>Bacteria</taxon>
        <taxon>Pseudomonadati</taxon>
        <taxon>Pseudomonadota</taxon>
        <taxon>Gammaproteobacteria</taxon>
        <taxon>Lysobacterales</taxon>
        <taxon>Lysobacteraceae</taxon>
        <taxon>Aquimonas</taxon>
    </lineage>
</organism>
<keyword evidence="16" id="KW-1185">Reference proteome</keyword>
<comment type="subcellular location">
    <subcellularLocation>
        <location evidence="1">Cytoplasm</location>
    </subcellularLocation>
</comment>
<reference evidence="15 16" key="1">
    <citation type="submission" date="2016-10" db="EMBL/GenBank/DDBJ databases">
        <authorList>
            <person name="de Groot N.N."/>
        </authorList>
    </citation>
    <scope>NUCLEOTIDE SEQUENCE [LARGE SCALE GENOMIC DNA]</scope>
    <source>
        <strain evidence="15 16">DSM 16957</strain>
    </source>
</reference>
<keyword evidence="11" id="KW-0804">Transcription</keyword>
<comment type="subunit">
    <text evidence="2">Homodimer.</text>
</comment>
<evidence type="ECO:0000256" key="8">
    <source>
        <dbReference type="ARBA" id="ARBA00023026"/>
    </source>
</evidence>
<dbReference type="InterPro" id="IPR012318">
    <property type="entry name" value="HTH_CRP"/>
</dbReference>
<dbReference type="PANTHER" id="PTHR24567:SF68">
    <property type="entry name" value="DNA-BINDING TRANSCRIPTIONAL DUAL REGULATOR CRP"/>
    <property type="match status" value="1"/>
</dbReference>
<dbReference type="InterPro" id="IPR014710">
    <property type="entry name" value="RmlC-like_jellyroll"/>
</dbReference>
<dbReference type="Pfam" id="PF00027">
    <property type="entry name" value="cNMP_binding"/>
    <property type="match status" value="1"/>
</dbReference>
<evidence type="ECO:0000256" key="9">
    <source>
        <dbReference type="ARBA" id="ARBA00023125"/>
    </source>
</evidence>
<dbReference type="PROSITE" id="PS50042">
    <property type="entry name" value="CNMP_BINDING_3"/>
    <property type="match status" value="1"/>
</dbReference>
<evidence type="ECO:0000313" key="15">
    <source>
        <dbReference type="EMBL" id="SDD86375.1"/>
    </source>
</evidence>
<keyword evidence="7" id="KW-0805">Transcription regulation</keyword>
<dbReference type="FunFam" id="1.10.10.10:FF:000006">
    <property type="entry name" value="cAMP-activated global transcriptional regulator CRP"/>
    <property type="match status" value="1"/>
</dbReference>
<keyword evidence="6" id="KW-0973">c-di-GMP</keyword>
<dbReference type="Gene3D" id="2.60.120.10">
    <property type="entry name" value="Jelly Rolls"/>
    <property type="match status" value="1"/>
</dbReference>
<dbReference type="Pfam" id="PF00325">
    <property type="entry name" value="Crp"/>
    <property type="match status" value="1"/>
</dbReference>
<dbReference type="CDD" id="cd00092">
    <property type="entry name" value="HTH_CRP"/>
    <property type="match status" value="1"/>
</dbReference>
<dbReference type="CDD" id="cd00038">
    <property type="entry name" value="CAP_ED"/>
    <property type="match status" value="1"/>
</dbReference>
<dbReference type="OrthoDB" id="61906at2"/>
<dbReference type="Gene3D" id="1.10.10.10">
    <property type="entry name" value="Winged helix-like DNA-binding domain superfamily/Winged helix DNA-binding domain"/>
    <property type="match status" value="1"/>
</dbReference>